<dbReference type="InterPro" id="IPR011146">
    <property type="entry name" value="HIT-like"/>
</dbReference>
<feature type="short sequence motif" description="Histidine triad motif" evidence="2 3">
    <location>
        <begin position="98"/>
        <end position="102"/>
    </location>
</feature>
<dbReference type="AlphaFoldDB" id="A0A0S4L1M2"/>
<dbReference type="GO" id="GO:0003824">
    <property type="term" value="F:catalytic activity"/>
    <property type="evidence" value="ECO:0007669"/>
    <property type="project" value="InterPro"/>
</dbReference>
<evidence type="ECO:0000256" key="3">
    <source>
        <dbReference type="PROSITE-ProRule" id="PRU00464"/>
    </source>
</evidence>
<name>A0A0S4L1M2_9BACT</name>
<keyword evidence="6" id="KW-1185">Reference proteome</keyword>
<proteinExistence type="predicted"/>
<sequence length="114" mass="12447">MSECLFCKIVEKKIPAKLVHEDADTLAFDDIHPQAPVHTLVIPKRHVGSVQDLGEADQTLLARLLLTCRKVANDKGLAGSGFRLVANTGREGGQTVFHLHFHVMGGRQMGWPPG</sequence>
<dbReference type="PROSITE" id="PS51084">
    <property type="entry name" value="HIT_2"/>
    <property type="match status" value="1"/>
</dbReference>
<dbReference type="InterPro" id="IPR001310">
    <property type="entry name" value="Histidine_triad_HIT"/>
</dbReference>
<dbReference type="RefSeq" id="WP_090746675.1">
    <property type="nucleotide sequence ID" value="NZ_CZQA01000001.1"/>
</dbReference>
<accession>A0A0S4L1M2</accession>
<dbReference type="Gene3D" id="3.30.428.10">
    <property type="entry name" value="HIT-like"/>
    <property type="match status" value="1"/>
</dbReference>
<feature type="active site" description="Tele-AMP-histidine intermediate" evidence="1">
    <location>
        <position position="100"/>
    </location>
</feature>
<evidence type="ECO:0000313" key="6">
    <source>
        <dbReference type="Proteomes" id="UP000199032"/>
    </source>
</evidence>
<evidence type="ECO:0000313" key="5">
    <source>
        <dbReference type="EMBL" id="CUS31521.1"/>
    </source>
</evidence>
<dbReference type="SUPFAM" id="SSF54197">
    <property type="entry name" value="HIT-like"/>
    <property type="match status" value="1"/>
</dbReference>
<dbReference type="Pfam" id="PF11969">
    <property type="entry name" value="DcpS_C"/>
    <property type="match status" value="1"/>
</dbReference>
<dbReference type="PRINTS" id="PR00332">
    <property type="entry name" value="HISTRIAD"/>
</dbReference>
<feature type="domain" description="HIT" evidence="4">
    <location>
        <begin position="5"/>
        <end position="114"/>
    </location>
</feature>
<evidence type="ECO:0000256" key="2">
    <source>
        <dbReference type="PIRSR" id="PIRSR601310-3"/>
    </source>
</evidence>
<evidence type="ECO:0000256" key="1">
    <source>
        <dbReference type="PIRSR" id="PIRSR601310-1"/>
    </source>
</evidence>
<organism evidence="5 6">
    <name type="scientific">Candidatus Nitrospira nitrosa</name>
    <dbReference type="NCBI Taxonomy" id="1742972"/>
    <lineage>
        <taxon>Bacteria</taxon>
        <taxon>Pseudomonadati</taxon>
        <taxon>Nitrospirota</taxon>
        <taxon>Nitrospiria</taxon>
        <taxon>Nitrospirales</taxon>
        <taxon>Nitrospiraceae</taxon>
        <taxon>Nitrospira</taxon>
    </lineage>
</organism>
<dbReference type="STRING" id="1742972.COMA1_10144"/>
<dbReference type="InterPro" id="IPR036265">
    <property type="entry name" value="HIT-like_sf"/>
</dbReference>
<dbReference type="CDD" id="cd01276">
    <property type="entry name" value="PKCI_related"/>
    <property type="match status" value="1"/>
</dbReference>
<dbReference type="PANTHER" id="PTHR23089">
    <property type="entry name" value="HISTIDINE TRIAD HIT PROTEIN"/>
    <property type="match status" value="1"/>
</dbReference>
<evidence type="ECO:0000259" key="4">
    <source>
        <dbReference type="PROSITE" id="PS51084"/>
    </source>
</evidence>
<dbReference type="InterPro" id="IPR019808">
    <property type="entry name" value="Histidine_triad_CS"/>
</dbReference>
<dbReference type="Proteomes" id="UP000199032">
    <property type="component" value="Unassembled WGS sequence"/>
</dbReference>
<dbReference type="EMBL" id="CZQA01000001">
    <property type="protein sequence ID" value="CUS31521.1"/>
    <property type="molecule type" value="Genomic_DNA"/>
</dbReference>
<protein>
    <submittedName>
        <fullName evidence="5">Uncharacterized HIT-like protein aq_141</fullName>
    </submittedName>
</protein>
<dbReference type="OrthoDB" id="9784774at2"/>
<reference evidence="5 6" key="1">
    <citation type="submission" date="2015-10" db="EMBL/GenBank/DDBJ databases">
        <authorList>
            <person name="Gilbert D.G."/>
        </authorList>
    </citation>
    <scope>NUCLEOTIDE SEQUENCE [LARGE SCALE GENOMIC DNA]</scope>
    <source>
        <strain evidence="5">COMA1</strain>
    </source>
</reference>
<gene>
    <name evidence="5" type="ORF">COMA1_10144</name>
</gene>
<dbReference type="PROSITE" id="PS00892">
    <property type="entry name" value="HIT_1"/>
    <property type="match status" value="1"/>
</dbReference>